<proteinExistence type="predicted"/>
<organism evidence="5 6">
    <name type="scientific">Streptomyces radiopugnans</name>
    <dbReference type="NCBI Taxonomy" id="403935"/>
    <lineage>
        <taxon>Bacteria</taxon>
        <taxon>Bacillati</taxon>
        <taxon>Actinomycetota</taxon>
        <taxon>Actinomycetes</taxon>
        <taxon>Kitasatosporales</taxon>
        <taxon>Streptomycetaceae</taxon>
        <taxon>Streptomyces</taxon>
    </lineage>
</organism>
<dbReference type="STRING" id="403935.SAMN05216481_12089"/>
<keyword evidence="1" id="KW-0378">Hydrolase</keyword>
<name>A0A1H9K303_9ACTN</name>
<feature type="transmembrane region" description="Helical" evidence="3">
    <location>
        <begin position="127"/>
        <end position="146"/>
    </location>
</feature>
<feature type="transmembrane region" description="Helical" evidence="3">
    <location>
        <begin position="84"/>
        <end position="115"/>
    </location>
</feature>
<dbReference type="InterPro" id="IPR052016">
    <property type="entry name" value="Bact_Sigma-Reg"/>
</dbReference>
<feature type="compositionally biased region" description="Gly residues" evidence="2">
    <location>
        <begin position="23"/>
        <end position="39"/>
    </location>
</feature>
<protein>
    <submittedName>
        <fullName evidence="5">Stage II sporulation protein E (SpoIIE)</fullName>
    </submittedName>
</protein>
<gene>
    <name evidence="5" type="ORF">SAMN05216481_12089</name>
</gene>
<feature type="transmembrane region" description="Helical" evidence="3">
    <location>
        <begin position="57"/>
        <end position="78"/>
    </location>
</feature>
<keyword evidence="3" id="KW-0812">Transmembrane</keyword>
<feature type="region of interest" description="Disordered" evidence="2">
    <location>
        <begin position="1"/>
        <end position="39"/>
    </location>
</feature>
<dbReference type="Pfam" id="PF07228">
    <property type="entry name" value="SpoIIE"/>
    <property type="match status" value="1"/>
</dbReference>
<sequence>MLQRSGVPARRRPAGPDRLAGTPGIGKIGGVHGDGRQETGGGRIRVRAVPVIGRPPWMLPLLLVLLGVAVNLLTPVNVFLSAPFIAACLVAAALWTFGGTVVTVAASTAVVLALLVRAGLPSAENTVRLVTNATVSALALVISRVLHHSDISVASAHRVAEAVQLAVLPVPPGRVGDLRIAVRYEAAQAHARIGGDLYGVERTPYGLRLLVGDVRGKGTDAVGTATVVLGAFREAAETEEDLAAVADRIEHALIREAGQRETGTGRSEEFATAVLAEIPAGETGSLRIVNRGHPPPVLLTGDGEVRLLEPDTEAYALPLGLGDLAGASGSGRTGPVPFPPGSLLLLHTDGLTEARNAADVFYDPVEGLRGRRFPGPAPLLDHLLADVDAHTRGRRSDDLALLAVMRDPEPPEPPAAGDRP</sequence>
<keyword evidence="6" id="KW-1185">Reference proteome</keyword>
<reference evidence="5 6" key="1">
    <citation type="submission" date="2016-10" db="EMBL/GenBank/DDBJ databases">
        <authorList>
            <person name="de Groot N.N."/>
        </authorList>
    </citation>
    <scope>NUCLEOTIDE SEQUENCE [LARGE SCALE GENOMIC DNA]</scope>
    <source>
        <strain evidence="5 6">CGMCC 4.3519</strain>
    </source>
</reference>
<evidence type="ECO:0000259" key="4">
    <source>
        <dbReference type="SMART" id="SM00331"/>
    </source>
</evidence>
<dbReference type="Proteomes" id="UP000199055">
    <property type="component" value="Unassembled WGS sequence"/>
</dbReference>
<evidence type="ECO:0000256" key="2">
    <source>
        <dbReference type="SAM" id="MobiDB-lite"/>
    </source>
</evidence>
<dbReference type="InterPro" id="IPR036457">
    <property type="entry name" value="PPM-type-like_dom_sf"/>
</dbReference>
<feature type="domain" description="PPM-type phosphatase" evidence="4">
    <location>
        <begin position="178"/>
        <end position="406"/>
    </location>
</feature>
<dbReference type="GO" id="GO:0016791">
    <property type="term" value="F:phosphatase activity"/>
    <property type="evidence" value="ECO:0007669"/>
    <property type="project" value="TreeGrafter"/>
</dbReference>
<accession>A0A1H9K303</accession>
<keyword evidence="3" id="KW-0472">Membrane</keyword>
<dbReference type="EMBL" id="FOET01000020">
    <property type="protein sequence ID" value="SEQ93347.1"/>
    <property type="molecule type" value="Genomic_DNA"/>
</dbReference>
<dbReference type="PANTHER" id="PTHR43156:SF2">
    <property type="entry name" value="STAGE II SPORULATION PROTEIN E"/>
    <property type="match status" value="1"/>
</dbReference>
<keyword evidence="3" id="KW-1133">Transmembrane helix</keyword>
<dbReference type="Gene3D" id="3.60.40.10">
    <property type="entry name" value="PPM-type phosphatase domain"/>
    <property type="match status" value="1"/>
</dbReference>
<evidence type="ECO:0000313" key="5">
    <source>
        <dbReference type="EMBL" id="SEQ93347.1"/>
    </source>
</evidence>
<evidence type="ECO:0000313" key="6">
    <source>
        <dbReference type="Proteomes" id="UP000199055"/>
    </source>
</evidence>
<evidence type="ECO:0000256" key="3">
    <source>
        <dbReference type="SAM" id="Phobius"/>
    </source>
</evidence>
<evidence type="ECO:0000256" key="1">
    <source>
        <dbReference type="ARBA" id="ARBA00022801"/>
    </source>
</evidence>
<dbReference type="SMART" id="SM00331">
    <property type="entry name" value="PP2C_SIG"/>
    <property type="match status" value="1"/>
</dbReference>
<dbReference type="PANTHER" id="PTHR43156">
    <property type="entry name" value="STAGE II SPORULATION PROTEIN E-RELATED"/>
    <property type="match status" value="1"/>
</dbReference>
<dbReference type="SUPFAM" id="SSF81606">
    <property type="entry name" value="PP2C-like"/>
    <property type="match status" value="1"/>
</dbReference>
<dbReference type="InterPro" id="IPR001932">
    <property type="entry name" value="PPM-type_phosphatase-like_dom"/>
</dbReference>
<dbReference type="AlphaFoldDB" id="A0A1H9K303"/>
<dbReference type="FunFam" id="3.60.40.10:FF:000058">
    <property type="entry name" value="Stage II sporulation protein E"/>
    <property type="match status" value="1"/>
</dbReference>